<organism evidence="15 16">
    <name type="scientific">Nitrosomonas oligotropha</name>
    <dbReference type="NCBI Taxonomy" id="42354"/>
    <lineage>
        <taxon>Bacteria</taxon>
        <taxon>Pseudomonadati</taxon>
        <taxon>Pseudomonadota</taxon>
        <taxon>Betaproteobacteria</taxon>
        <taxon>Nitrosomonadales</taxon>
        <taxon>Nitrosomonadaceae</taxon>
        <taxon>Nitrosomonas</taxon>
    </lineage>
</organism>
<dbReference type="GO" id="GO:0005886">
    <property type="term" value="C:plasma membrane"/>
    <property type="evidence" value="ECO:0007669"/>
    <property type="project" value="TreeGrafter"/>
</dbReference>
<dbReference type="SUPFAM" id="SSF55874">
    <property type="entry name" value="ATPase domain of HSP90 chaperone/DNA topoisomerase II/histidine kinase"/>
    <property type="match status" value="1"/>
</dbReference>
<dbReference type="RefSeq" id="WP_090316729.1">
    <property type="nucleotide sequence ID" value="NZ_FNOE01000005.1"/>
</dbReference>
<dbReference type="InterPro" id="IPR036097">
    <property type="entry name" value="HisK_dim/P_sf"/>
</dbReference>
<feature type="transmembrane region" description="Helical" evidence="12">
    <location>
        <begin position="139"/>
        <end position="160"/>
    </location>
</feature>
<evidence type="ECO:0000256" key="4">
    <source>
        <dbReference type="ARBA" id="ARBA00022553"/>
    </source>
</evidence>
<dbReference type="Proteomes" id="UP000198814">
    <property type="component" value="Unassembled WGS sequence"/>
</dbReference>
<dbReference type="GO" id="GO:0000155">
    <property type="term" value="F:phosphorelay sensor kinase activity"/>
    <property type="evidence" value="ECO:0007669"/>
    <property type="project" value="InterPro"/>
</dbReference>
<dbReference type="PANTHER" id="PTHR45436">
    <property type="entry name" value="SENSOR HISTIDINE KINASE YKOH"/>
    <property type="match status" value="1"/>
</dbReference>
<dbReference type="OrthoDB" id="9121563at2"/>
<evidence type="ECO:0000256" key="3">
    <source>
        <dbReference type="ARBA" id="ARBA00012438"/>
    </source>
</evidence>
<keyword evidence="10 12" id="KW-0472">Membrane</keyword>
<dbReference type="SMART" id="SM00387">
    <property type="entry name" value="HATPase_c"/>
    <property type="match status" value="1"/>
</dbReference>
<dbReference type="InterPro" id="IPR003661">
    <property type="entry name" value="HisK_dim/P_dom"/>
</dbReference>
<keyword evidence="9" id="KW-0902">Two-component regulatory system</keyword>
<evidence type="ECO:0000313" key="15">
    <source>
        <dbReference type="EMBL" id="SEO17938.1"/>
    </source>
</evidence>
<dbReference type="Gene3D" id="3.30.565.10">
    <property type="entry name" value="Histidine kinase-like ATPase, C-terminal domain"/>
    <property type="match status" value="1"/>
</dbReference>
<dbReference type="PANTHER" id="PTHR45436:SF16">
    <property type="entry name" value="HISTIDINE KINASE"/>
    <property type="match status" value="1"/>
</dbReference>
<dbReference type="AlphaFoldDB" id="A0A1H8ML33"/>
<dbReference type="Pfam" id="PF00512">
    <property type="entry name" value="HisKA"/>
    <property type="match status" value="1"/>
</dbReference>
<name>A0A1H8ML33_9PROT</name>
<dbReference type="InterPro" id="IPR003660">
    <property type="entry name" value="HAMP_dom"/>
</dbReference>
<dbReference type="InterPro" id="IPR003594">
    <property type="entry name" value="HATPase_dom"/>
</dbReference>
<feature type="domain" description="Histidine kinase" evidence="13">
    <location>
        <begin position="223"/>
        <end position="424"/>
    </location>
</feature>
<dbReference type="PROSITE" id="PS50109">
    <property type="entry name" value="HIS_KIN"/>
    <property type="match status" value="1"/>
</dbReference>
<evidence type="ECO:0000313" key="16">
    <source>
        <dbReference type="Proteomes" id="UP000198814"/>
    </source>
</evidence>
<dbReference type="InterPro" id="IPR050428">
    <property type="entry name" value="TCS_sensor_his_kinase"/>
</dbReference>
<keyword evidence="4" id="KW-0597">Phosphoprotein</keyword>
<keyword evidence="7 15" id="KW-0418">Kinase</keyword>
<comment type="subcellular location">
    <subcellularLocation>
        <location evidence="2">Membrane</location>
    </subcellularLocation>
</comment>
<dbReference type="SMART" id="SM00388">
    <property type="entry name" value="HisKA"/>
    <property type="match status" value="1"/>
</dbReference>
<keyword evidence="5" id="KW-0808">Transferase</keyword>
<evidence type="ECO:0000256" key="10">
    <source>
        <dbReference type="ARBA" id="ARBA00023136"/>
    </source>
</evidence>
<dbReference type="PROSITE" id="PS50885">
    <property type="entry name" value="HAMP"/>
    <property type="match status" value="1"/>
</dbReference>
<evidence type="ECO:0000259" key="13">
    <source>
        <dbReference type="PROSITE" id="PS50109"/>
    </source>
</evidence>
<dbReference type="SUPFAM" id="SSF47384">
    <property type="entry name" value="Homodimeric domain of signal transducing histidine kinase"/>
    <property type="match status" value="1"/>
</dbReference>
<evidence type="ECO:0000256" key="7">
    <source>
        <dbReference type="ARBA" id="ARBA00022777"/>
    </source>
</evidence>
<evidence type="ECO:0000256" key="1">
    <source>
        <dbReference type="ARBA" id="ARBA00000085"/>
    </source>
</evidence>
<dbReference type="InterPro" id="IPR005467">
    <property type="entry name" value="His_kinase_dom"/>
</dbReference>
<dbReference type="PRINTS" id="PR00344">
    <property type="entry name" value="BCTRLSENSOR"/>
</dbReference>
<dbReference type="InterPro" id="IPR036890">
    <property type="entry name" value="HATPase_C_sf"/>
</dbReference>
<keyword evidence="11" id="KW-0175">Coiled coil</keyword>
<dbReference type="CDD" id="cd00082">
    <property type="entry name" value="HisKA"/>
    <property type="match status" value="1"/>
</dbReference>
<keyword evidence="6 12" id="KW-0812">Transmembrane</keyword>
<comment type="catalytic activity">
    <reaction evidence="1">
        <text>ATP + protein L-histidine = ADP + protein N-phospho-L-histidine.</text>
        <dbReference type="EC" id="2.7.13.3"/>
    </reaction>
</comment>
<protein>
    <recommendedName>
        <fullName evidence="3">histidine kinase</fullName>
        <ecNumber evidence="3">2.7.13.3</ecNumber>
    </recommendedName>
</protein>
<evidence type="ECO:0000256" key="8">
    <source>
        <dbReference type="ARBA" id="ARBA00022989"/>
    </source>
</evidence>
<evidence type="ECO:0000256" key="12">
    <source>
        <dbReference type="SAM" id="Phobius"/>
    </source>
</evidence>
<feature type="domain" description="HAMP" evidence="14">
    <location>
        <begin position="161"/>
        <end position="215"/>
    </location>
</feature>
<dbReference type="Gene3D" id="1.10.287.130">
    <property type="match status" value="1"/>
</dbReference>
<sequence>MHRFPIERSLRYRVAVALATFSIFTVGTLCIILYFASDNIEEAHIEQVIKMEMDHLVQRYQKHSDFISQVGSHLKSYVVHNMEEELRLPAYLRGLNPDYHKIYYGVDDFHVLVHAIGEVKFVVAYRITLHKQRLQELRLLIVMSWLVVVAIAFFVGYLLARVLVQQVTDLAERVNRLAPGDVQHGLLAQQDMDEEVAQLARALDDYQNRIKRMLQREQEFTANISHELRTPITTILTSCELLIAGADIPIKAYHRVKMIEAAAARMGEQLQALLFLAREQALGVIETVAVAECVYDAADPLCVEIARKNLTFEVLIAPDVVLTVNRQALHTTLMNLIRNAVQYTQKGYIRIEFNNRRLSVSDSGIGIEPAYLPLLYERFFRGSTQGEGLGIGLAIVKRICNHYGWNIEVDSTPGKGTTFHIIFP</sequence>
<evidence type="ECO:0000256" key="11">
    <source>
        <dbReference type="SAM" id="Coils"/>
    </source>
</evidence>
<feature type="coiled-coil region" evidence="11">
    <location>
        <begin position="189"/>
        <end position="223"/>
    </location>
</feature>
<dbReference type="Pfam" id="PF02518">
    <property type="entry name" value="HATPase_c"/>
    <property type="match status" value="1"/>
</dbReference>
<evidence type="ECO:0000259" key="14">
    <source>
        <dbReference type="PROSITE" id="PS50885"/>
    </source>
</evidence>
<evidence type="ECO:0000256" key="5">
    <source>
        <dbReference type="ARBA" id="ARBA00022679"/>
    </source>
</evidence>
<dbReference type="EMBL" id="FODO01000005">
    <property type="protein sequence ID" value="SEO17938.1"/>
    <property type="molecule type" value="Genomic_DNA"/>
</dbReference>
<proteinExistence type="predicted"/>
<dbReference type="InterPro" id="IPR004358">
    <property type="entry name" value="Sig_transdc_His_kin-like_C"/>
</dbReference>
<evidence type="ECO:0000256" key="6">
    <source>
        <dbReference type="ARBA" id="ARBA00022692"/>
    </source>
</evidence>
<accession>A0A1H8ML33</accession>
<keyword evidence="8 12" id="KW-1133">Transmembrane helix</keyword>
<feature type="transmembrane region" description="Helical" evidence="12">
    <location>
        <begin position="12"/>
        <end position="36"/>
    </location>
</feature>
<dbReference type="Gene3D" id="6.10.340.10">
    <property type="match status" value="1"/>
</dbReference>
<reference evidence="16" key="1">
    <citation type="submission" date="2016-10" db="EMBL/GenBank/DDBJ databases">
        <authorList>
            <person name="Varghese N."/>
            <person name="Submissions S."/>
        </authorList>
    </citation>
    <scope>NUCLEOTIDE SEQUENCE [LARGE SCALE GENOMIC DNA]</scope>
    <source>
        <strain evidence="16">Nm76</strain>
    </source>
</reference>
<evidence type="ECO:0000256" key="9">
    <source>
        <dbReference type="ARBA" id="ARBA00023012"/>
    </source>
</evidence>
<keyword evidence="16" id="KW-1185">Reference proteome</keyword>
<gene>
    <name evidence="15" type="ORF">SAMN05216333_105130</name>
</gene>
<evidence type="ECO:0000256" key="2">
    <source>
        <dbReference type="ARBA" id="ARBA00004370"/>
    </source>
</evidence>
<dbReference type="EC" id="2.7.13.3" evidence="3"/>
<dbReference type="STRING" id="42354.SAMN05216333_105130"/>